<dbReference type="EMBL" id="WMBE01000001">
    <property type="protein sequence ID" value="MDG0865524.1"/>
    <property type="molecule type" value="Genomic_DNA"/>
</dbReference>
<evidence type="ECO:0000256" key="6">
    <source>
        <dbReference type="ARBA" id="ARBA00022989"/>
    </source>
</evidence>
<feature type="transmembrane region" description="Helical" evidence="9">
    <location>
        <begin position="618"/>
        <end position="641"/>
    </location>
</feature>
<evidence type="ECO:0000313" key="12">
    <source>
        <dbReference type="EMBL" id="MDG0865524.1"/>
    </source>
</evidence>
<reference evidence="13" key="2">
    <citation type="journal article" date="2023" name="Nat. Commun.">
        <title>Cultivation of marine bacteria of the SAR202 clade.</title>
        <authorList>
            <person name="Lim Y."/>
            <person name="Seo J.H."/>
            <person name="Giovannoni S.J."/>
            <person name="Kang I."/>
            <person name="Cho J.C."/>
        </authorList>
    </citation>
    <scope>NUCLEOTIDE SEQUENCE</scope>
    <source>
        <strain evidence="13">JH1073</strain>
    </source>
</reference>
<evidence type="ECO:0000259" key="10">
    <source>
        <dbReference type="Pfam" id="PF02355"/>
    </source>
</evidence>
<name>A0AAJ6CVB1_9CHLR</name>
<dbReference type="InterPro" id="IPR005791">
    <property type="entry name" value="SecD"/>
</dbReference>
<dbReference type="Proteomes" id="UP001219901">
    <property type="component" value="Chromosome"/>
</dbReference>
<evidence type="ECO:0000313" key="13">
    <source>
        <dbReference type="EMBL" id="WFG39725.1"/>
    </source>
</evidence>
<dbReference type="RefSeq" id="WP_342823719.1">
    <property type="nucleotide sequence ID" value="NZ_CP046146.1"/>
</dbReference>
<accession>A0AAJ6CVB1</accession>
<sequence>MSRFRGLFLVAILVVTSVVVLAISEVSVLGFNRGSDSALGLTLGLDLEGGTHLVYSVIPEDGREPTREDMEGVRNIIDKRVNEFGVSEASVQLLGGGVDSIPDRVLVQIPGQSGASITLNFGADTVSAQTLEDFFHNELGRSDADVNQNENGSLTIQLDEIQGEVLDAVGNVVTPNEADAWRDAIIAQYPVALQVGYVLPRVDPPVIGDDTAVDPVPSEDVATLPTLEEVEGAFASVGRSDADVTAVSGAEGLFSILLYGLDIASTDEDGNPIQGEDQKILTALRELGEIQFTSSQGTLTQWTLGGGIQEAKSLISNVAKLEFRYRECGDIIGPSEDIPWPPDGLTQDQWLVERCSNPAYFTETGTEIDPADLDDAFPEVSQGAIPRPIVTLVFNDNGADAFFDVTDRVSRQGDRLAIYLDGEELVAPGVSASQGGISGGRAIIEGGNFTTEGVRTIAIQLRSGALPVGLDLIQERNVDAVLGKDSLQKSLIAGAVGLVLLLIFMIAYYKVPGLVAAIALVGYSLMLLAIFKMIPVTLTLSGAAAVILSLGFAVDANILIAERTKEELRSGRSLLAAITAGFDRAWPSIRDGNMSTIIVAIVLFWFGDRFSTSVMQGFALTLAIGVLLSMFTAFFASRLLLRLLASSGLGNNPNLFVPVRDQSESADGGNS</sequence>
<dbReference type="Pfam" id="PF02355">
    <property type="entry name" value="SecD_SecF_C"/>
    <property type="match status" value="1"/>
</dbReference>
<dbReference type="Gene3D" id="1.20.1640.10">
    <property type="entry name" value="Multidrug efflux transporter AcrB transmembrane domain"/>
    <property type="match status" value="1"/>
</dbReference>
<dbReference type="GO" id="GO:0065002">
    <property type="term" value="P:intracellular protein transmembrane transport"/>
    <property type="evidence" value="ECO:0007669"/>
    <property type="project" value="UniProtKB-UniRule"/>
</dbReference>
<keyword evidence="8 9" id="KW-0472">Membrane</keyword>
<evidence type="ECO:0000256" key="4">
    <source>
        <dbReference type="ARBA" id="ARBA00022692"/>
    </source>
</evidence>
<dbReference type="InterPro" id="IPR022813">
    <property type="entry name" value="SecD/SecF_arch_bac"/>
</dbReference>
<evidence type="ECO:0000256" key="3">
    <source>
        <dbReference type="ARBA" id="ARBA00022475"/>
    </source>
</evidence>
<comment type="caution">
    <text evidence="9">Lacks conserved residue(s) required for the propagation of feature annotation.</text>
</comment>
<evidence type="ECO:0000256" key="1">
    <source>
        <dbReference type="ARBA" id="ARBA00004651"/>
    </source>
</evidence>
<keyword evidence="14" id="KW-1185">Reference proteome</keyword>
<keyword evidence="7 9" id="KW-0811">Translocation</keyword>
<dbReference type="GO" id="GO:0006605">
    <property type="term" value="P:protein targeting"/>
    <property type="evidence" value="ECO:0007669"/>
    <property type="project" value="UniProtKB-UniRule"/>
</dbReference>
<dbReference type="Gene3D" id="3.30.1360.200">
    <property type="match status" value="1"/>
</dbReference>
<evidence type="ECO:0000313" key="14">
    <source>
        <dbReference type="Proteomes" id="UP001219901"/>
    </source>
</evidence>
<dbReference type="GO" id="GO:0005886">
    <property type="term" value="C:plasma membrane"/>
    <property type="evidence" value="ECO:0007669"/>
    <property type="project" value="UniProtKB-SubCell"/>
</dbReference>
<feature type="domain" description="SecDF P1 head subdomain" evidence="11">
    <location>
        <begin position="357"/>
        <end position="468"/>
    </location>
</feature>
<dbReference type="GO" id="GO:0043952">
    <property type="term" value="P:protein transport by the Sec complex"/>
    <property type="evidence" value="ECO:0007669"/>
    <property type="project" value="UniProtKB-UniRule"/>
</dbReference>
<dbReference type="InterPro" id="IPR054384">
    <property type="entry name" value="SecDF_P1_head"/>
</dbReference>
<organism evidence="13 14">
    <name type="scientific">Candidatus Lucifugimonas marina</name>
    <dbReference type="NCBI Taxonomy" id="3038979"/>
    <lineage>
        <taxon>Bacteria</taxon>
        <taxon>Bacillati</taxon>
        <taxon>Chloroflexota</taxon>
        <taxon>Dehalococcoidia</taxon>
        <taxon>SAR202 cluster</taxon>
        <taxon>Candidatus Lucifugimonadales</taxon>
        <taxon>Candidatus Lucifugimonadaceae</taxon>
        <taxon>Candidatus Lucifugimonas</taxon>
    </lineage>
</organism>
<evidence type="ECO:0000256" key="7">
    <source>
        <dbReference type="ARBA" id="ARBA00023010"/>
    </source>
</evidence>
<dbReference type="PANTHER" id="PTHR30081">
    <property type="entry name" value="PROTEIN-EXPORT MEMBRANE PROTEIN SEC"/>
    <property type="match status" value="1"/>
</dbReference>
<feature type="transmembrane region" description="Helical" evidence="9">
    <location>
        <begin position="514"/>
        <end position="534"/>
    </location>
</feature>
<proteinExistence type="inferred from homology"/>
<feature type="transmembrane region" description="Helical" evidence="9">
    <location>
        <begin position="589"/>
        <end position="606"/>
    </location>
</feature>
<reference evidence="14 15" key="1">
    <citation type="submission" date="2019-11" db="EMBL/GenBank/DDBJ databases">
        <authorList>
            <person name="Cho J.-C."/>
        </authorList>
    </citation>
    <scope>NUCLEOTIDE SEQUENCE [LARGE SCALE GENOMIC DNA]</scope>
    <source>
        <strain evidence="13 14">JH1073</strain>
        <strain evidence="12 15">JH702</strain>
    </source>
</reference>
<dbReference type="Gene3D" id="3.30.70.3220">
    <property type="match status" value="1"/>
</dbReference>
<dbReference type="PANTHER" id="PTHR30081:SF1">
    <property type="entry name" value="PROTEIN TRANSLOCASE SUBUNIT SECD"/>
    <property type="match status" value="1"/>
</dbReference>
<evidence type="ECO:0000256" key="8">
    <source>
        <dbReference type="ARBA" id="ARBA00023136"/>
    </source>
</evidence>
<dbReference type="AlphaFoldDB" id="A0AAJ6CVB1"/>
<dbReference type="SUPFAM" id="SSF82866">
    <property type="entry name" value="Multidrug efflux transporter AcrB transmembrane domain"/>
    <property type="match status" value="1"/>
</dbReference>
<dbReference type="EMBL" id="CP046147">
    <property type="protein sequence ID" value="WFG39725.1"/>
    <property type="molecule type" value="Genomic_DNA"/>
</dbReference>
<dbReference type="Pfam" id="PF22599">
    <property type="entry name" value="SecDF_P1_head"/>
    <property type="match status" value="1"/>
</dbReference>
<feature type="transmembrane region" description="Helical" evidence="9">
    <location>
        <begin position="540"/>
        <end position="560"/>
    </location>
</feature>
<keyword evidence="6 9" id="KW-1133">Transmembrane helix</keyword>
<comment type="similarity">
    <text evidence="9">Belongs to the SecD/SecF family. SecD subfamily.</text>
</comment>
<evidence type="ECO:0000313" key="15">
    <source>
        <dbReference type="Proteomes" id="UP001321249"/>
    </source>
</evidence>
<comment type="subcellular location">
    <subcellularLocation>
        <location evidence="1 9">Cell membrane</location>
        <topology evidence="1 9">Multi-pass membrane protein</topology>
    </subcellularLocation>
</comment>
<feature type="transmembrane region" description="Helical" evidence="9">
    <location>
        <begin position="491"/>
        <end position="509"/>
    </location>
</feature>
<comment type="function">
    <text evidence="9">Part of the Sec protein translocase complex. Interacts with the SecYEG preprotein conducting channel. SecDF uses the proton motive force (PMF) to complete protein translocation after the ATP-dependent function of SecA.</text>
</comment>
<evidence type="ECO:0000256" key="9">
    <source>
        <dbReference type="HAMAP-Rule" id="MF_01463"/>
    </source>
</evidence>
<feature type="domain" description="Protein export membrane protein SecD/SecF C-terminal" evidence="10">
    <location>
        <begin position="473"/>
        <end position="642"/>
    </location>
</feature>
<dbReference type="InterPro" id="IPR048634">
    <property type="entry name" value="SecD_SecF_C"/>
</dbReference>
<dbReference type="NCBIfam" id="TIGR00916">
    <property type="entry name" value="2A0604s01"/>
    <property type="match status" value="1"/>
</dbReference>
<dbReference type="HAMAP" id="MF_01463_B">
    <property type="entry name" value="SecD_B"/>
    <property type="match status" value="1"/>
</dbReference>
<dbReference type="NCBIfam" id="TIGR01129">
    <property type="entry name" value="secD"/>
    <property type="match status" value="1"/>
</dbReference>
<keyword evidence="2 9" id="KW-0813">Transport</keyword>
<comment type="subunit">
    <text evidence="9">Forms a complex with SecF. Part of the essential Sec protein translocation apparatus which comprises SecA, SecYEG and auxiliary proteins SecDF. Other proteins may also be involved.</text>
</comment>
<reference evidence="14" key="3">
    <citation type="submission" date="2023-06" db="EMBL/GenBank/DDBJ databases">
        <title>Pangenomics reveal diversification of enzyme families and niche specialization in globally abundant SAR202 bacteria.</title>
        <authorList>
            <person name="Saw J.H.W."/>
        </authorList>
    </citation>
    <scope>NUCLEOTIDE SEQUENCE [LARGE SCALE GENOMIC DNA]</scope>
    <source>
        <strain evidence="14">JH1073</strain>
    </source>
</reference>
<dbReference type="GO" id="GO:0015450">
    <property type="term" value="F:protein-transporting ATPase activity"/>
    <property type="evidence" value="ECO:0007669"/>
    <property type="project" value="InterPro"/>
</dbReference>
<evidence type="ECO:0000256" key="2">
    <source>
        <dbReference type="ARBA" id="ARBA00022448"/>
    </source>
</evidence>
<dbReference type="Proteomes" id="UP001321249">
    <property type="component" value="Unassembled WGS sequence"/>
</dbReference>
<keyword evidence="3 9" id="KW-1003">Cell membrane</keyword>
<keyword evidence="4 9" id="KW-0812">Transmembrane</keyword>
<evidence type="ECO:0000256" key="5">
    <source>
        <dbReference type="ARBA" id="ARBA00022927"/>
    </source>
</evidence>
<keyword evidence="5 9" id="KW-0653">Protein transport</keyword>
<evidence type="ECO:0000259" key="11">
    <source>
        <dbReference type="Pfam" id="PF22599"/>
    </source>
</evidence>
<dbReference type="InterPro" id="IPR055344">
    <property type="entry name" value="SecD_SecF_C_bact"/>
</dbReference>
<gene>
    <name evidence="9 13" type="primary">secD</name>
    <name evidence="12" type="ORF">GKO46_00350</name>
    <name evidence="13" type="ORF">GKO48_08870</name>
</gene>
<protein>
    <recommendedName>
        <fullName evidence="9">Protein translocase subunit SecD</fullName>
    </recommendedName>
</protein>